<keyword evidence="2" id="KW-0732">Signal</keyword>
<gene>
    <name evidence="3" type="ORF">ElyMa_004260500</name>
</gene>
<dbReference type="InterPro" id="IPR053320">
    <property type="entry name" value="Protein_DD3-3_O-glyco"/>
</dbReference>
<evidence type="ECO:0000313" key="3">
    <source>
        <dbReference type="EMBL" id="GFR88754.1"/>
    </source>
</evidence>
<dbReference type="PANTHER" id="PTHR35170">
    <property type="entry name" value="PROTEIN DD3-3"/>
    <property type="match status" value="1"/>
</dbReference>
<organism evidence="3 4">
    <name type="scientific">Elysia marginata</name>
    <dbReference type="NCBI Taxonomy" id="1093978"/>
    <lineage>
        <taxon>Eukaryota</taxon>
        <taxon>Metazoa</taxon>
        <taxon>Spiralia</taxon>
        <taxon>Lophotrochozoa</taxon>
        <taxon>Mollusca</taxon>
        <taxon>Gastropoda</taxon>
        <taxon>Heterobranchia</taxon>
        <taxon>Euthyneura</taxon>
        <taxon>Panpulmonata</taxon>
        <taxon>Sacoglossa</taxon>
        <taxon>Placobranchoidea</taxon>
        <taxon>Plakobranchidae</taxon>
        <taxon>Elysia</taxon>
    </lineage>
</organism>
<feature type="chain" id="PRO_5043752691" evidence="2">
    <location>
        <begin position="24"/>
        <end position="525"/>
    </location>
</feature>
<feature type="signal peptide" evidence="2">
    <location>
        <begin position="1"/>
        <end position="23"/>
    </location>
</feature>
<evidence type="ECO:0000313" key="4">
    <source>
        <dbReference type="Proteomes" id="UP000762676"/>
    </source>
</evidence>
<feature type="compositionally biased region" description="Polar residues" evidence="1">
    <location>
        <begin position="380"/>
        <end position="395"/>
    </location>
</feature>
<sequence length="525" mass="59658">MAALGRAVGGAITCLLLLGGVVADIYFHVPRGANNRLDETTANRRNANRLYDSQNNNRGGYNVGDKTDTPFKDDYKKQYYMKYFQSSEYNSFTDDQGKSFMNIEWTNQHGSTKDTLRNGVSTATQRFRKPSRRSANRIEQRKNDDVKMSLGLHESWDWYNKCYLRERNNGLFTADQKLRKNRLGYSSAIYTRQNNAGTRRGYECPEERDYYPYWHPNPWIDVAVMVDSLSMCSSYQAKSFNVQPYNECIHPDGWSRYTNEKDCTDKGGQWLLLHSYIEKATDKTTQNTCESATSADHVYTWAVAHDSTNGYQPECLVQAAAPDCLVAPWTRSNHNGNTDQGGETSSYLWTLPHFPSGKDKRCALRIRYNISTADYDPDTTDSSSNQRGVKYTQNADGEGRQGTDRSNVVEMLVRKGNFPLAFEDSTSGLWDAVEVVWIYHGQKNLPKSDLAINMASSGYYQCSQRQTCGDESVDAKEELNEVLNNAPASYEGVVLRFTKQGTFHFMSTRNNNFSNRSQKAAIVVE</sequence>
<dbReference type="Proteomes" id="UP000762676">
    <property type="component" value="Unassembled WGS sequence"/>
</dbReference>
<dbReference type="EMBL" id="BMAT01008585">
    <property type="protein sequence ID" value="GFR88754.1"/>
    <property type="molecule type" value="Genomic_DNA"/>
</dbReference>
<accession>A0AAV4GTR5</accession>
<dbReference type="PANTHER" id="PTHR35170:SF2">
    <property type="entry name" value="PROTEIN DD3-3"/>
    <property type="match status" value="1"/>
</dbReference>
<protein>
    <submittedName>
        <fullName evidence="3">Protein DD3-3-like</fullName>
    </submittedName>
</protein>
<keyword evidence="4" id="KW-1185">Reference proteome</keyword>
<proteinExistence type="predicted"/>
<reference evidence="3 4" key="1">
    <citation type="journal article" date="2021" name="Elife">
        <title>Chloroplast acquisition without the gene transfer in kleptoplastic sea slugs, Plakobranchus ocellatus.</title>
        <authorList>
            <person name="Maeda T."/>
            <person name="Takahashi S."/>
            <person name="Yoshida T."/>
            <person name="Shimamura S."/>
            <person name="Takaki Y."/>
            <person name="Nagai Y."/>
            <person name="Toyoda A."/>
            <person name="Suzuki Y."/>
            <person name="Arimoto A."/>
            <person name="Ishii H."/>
            <person name="Satoh N."/>
            <person name="Nishiyama T."/>
            <person name="Hasebe M."/>
            <person name="Maruyama T."/>
            <person name="Minagawa J."/>
            <person name="Obokata J."/>
            <person name="Shigenobu S."/>
        </authorList>
    </citation>
    <scope>NUCLEOTIDE SEQUENCE [LARGE SCALE GENOMIC DNA]</scope>
</reference>
<feature type="region of interest" description="Disordered" evidence="1">
    <location>
        <begin position="375"/>
        <end position="403"/>
    </location>
</feature>
<evidence type="ECO:0000256" key="2">
    <source>
        <dbReference type="SAM" id="SignalP"/>
    </source>
</evidence>
<evidence type="ECO:0000256" key="1">
    <source>
        <dbReference type="SAM" id="MobiDB-lite"/>
    </source>
</evidence>
<comment type="caution">
    <text evidence="3">The sequence shown here is derived from an EMBL/GenBank/DDBJ whole genome shotgun (WGS) entry which is preliminary data.</text>
</comment>
<dbReference type="AlphaFoldDB" id="A0AAV4GTR5"/>
<name>A0AAV4GTR5_9GAST</name>